<dbReference type="InterPro" id="IPR029063">
    <property type="entry name" value="SAM-dependent_MTases_sf"/>
</dbReference>
<accession>A0A8B0SFH7</accession>
<evidence type="ECO:0000313" key="2">
    <source>
        <dbReference type="EMBL" id="QTX09170.1"/>
    </source>
</evidence>
<dbReference type="SUPFAM" id="SSF53335">
    <property type="entry name" value="S-adenosyl-L-methionine-dependent methyltransferases"/>
    <property type="match status" value="1"/>
</dbReference>
<dbReference type="AlphaFoldDB" id="A0A8B0SFH7"/>
<dbReference type="RefSeq" id="WP_207252063.1">
    <property type="nucleotide sequence ID" value="NZ_JAFMPM010000008.1"/>
</dbReference>
<dbReference type="EMBL" id="JAFMPM010000008">
    <property type="protein sequence ID" value="MBO0614323.1"/>
    <property type="molecule type" value="Genomic_DNA"/>
</dbReference>
<dbReference type="Gene3D" id="3.40.50.150">
    <property type="entry name" value="Vaccinia Virus protein VP39"/>
    <property type="match status" value="1"/>
</dbReference>
<name>A0A8B0SFH7_9GAMM</name>
<dbReference type="EMBL" id="CP072748">
    <property type="protein sequence ID" value="QTX09170.1"/>
    <property type="molecule type" value="Genomic_DNA"/>
</dbReference>
<evidence type="ECO:0000313" key="3">
    <source>
        <dbReference type="Proteomes" id="UP000664466"/>
    </source>
</evidence>
<keyword evidence="3" id="KW-1185">Reference proteome</keyword>
<organism evidence="2">
    <name type="scientific">Thiothrix fructosivorans</name>
    <dbReference type="NCBI Taxonomy" id="111770"/>
    <lineage>
        <taxon>Bacteria</taxon>
        <taxon>Pseudomonadati</taxon>
        <taxon>Pseudomonadota</taxon>
        <taxon>Gammaproteobacteria</taxon>
        <taxon>Thiotrichales</taxon>
        <taxon>Thiotrichaceae</taxon>
        <taxon>Thiothrix</taxon>
    </lineage>
</organism>
<dbReference type="Proteomes" id="UP000664466">
    <property type="component" value="Unassembled WGS sequence"/>
</dbReference>
<protein>
    <submittedName>
        <fullName evidence="2">Uncharacterized protein</fullName>
    </submittedName>
</protein>
<gene>
    <name evidence="2" type="ORF">J1836_010965</name>
    <name evidence="1" type="ORF">J1836_15580</name>
</gene>
<reference evidence="2" key="2">
    <citation type="submission" date="2021-04" db="EMBL/GenBank/DDBJ databases">
        <title>Complete Genome and methylome analysis of Thiothrix fructosivorans ATCC 49748.</title>
        <authorList>
            <person name="Fomenkov A."/>
            <person name="Sun L."/>
            <person name="Vincze T."/>
            <person name="Grabovich M.Y."/>
            <person name="Roberts R.J."/>
        </authorList>
    </citation>
    <scope>NUCLEOTIDE SEQUENCE</scope>
    <source>
        <strain evidence="2">ATCC 49748</strain>
    </source>
</reference>
<sequence length="433" mass="47985">MTNATAINVSLGCLKNDGDLSLLPGFIPFRTETCSSHHYLYGCYAYWCDAIREPPRYHRKQWEFVYIAQALWERGFLKEGMKGLGFGVGREPLVAVFASLGCAITATDLQAEQAHQAGWTLTNQYSKSLLDLNDRNICDNDVFEKLVSFEPVDMNHIPVHLVGYDFCWSACCFEHLGDIKKGLDFVKNSLGTLKSGGIAVHTTEFNLSSNTDTVEKGSTVLFRECDINALMKELTDLGHYVEPFVIHKGSQPVDDFVDIPPYGGDLHLKCRIEQYAVTSIGLIIRKDGGVAAHALGDRPDRLDVFEAGKLPLKMSENNYVVSSEHVVSAVRGTSLAGHMTFGPYKKYSQGIHEVTFLVRAPSPIGRVATLDVYDAKGNRILASKDIVAADMASNNAWTNITLTIHVVNDDNSLEFRTYWHGATNFDIAAIHVR</sequence>
<evidence type="ECO:0000313" key="1">
    <source>
        <dbReference type="EMBL" id="MBO0614323.1"/>
    </source>
</evidence>
<reference evidence="1 3" key="1">
    <citation type="submission" date="2021-03" db="EMBL/GenBank/DDBJ databases">
        <title>Draft genome and methylome analysis of Thiotrix fructosivoruns ATCC 49748.</title>
        <authorList>
            <person name="Fomenkov A."/>
            <person name="Grabovich M.Y."/>
            <person name="Roberts R.J."/>
        </authorList>
    </citation>
    <scope>NUCLEOTIDE SEQUENCE [LARGE SCALE GENOMIC DNA]</scope>
    <source>
        <strain evidence="1 3">ATCC 49748</strain>
    </source>
</reference>
<proteinExistence type="predicted"/>